<dbReference type="AlphaFoldDB" id="A0A0C9XP00"/>
<name>A0A0C9XP00_9AGAR</name>
<evidence type="ECO:0000313" key="2">
    <source>
        <dbReference type="Proteomes" id="UP000054477"/>
    </source>
</evidence>
<dbReference type="HOGENOM" id="CLU_2831546_0_0_1"/>
<protein>
    <submittedName>
        <fullName evidence="1">Uncharacterized protein</fullName>
    </submittedName>
</protein>
<evidence type="ECO:0000313" key="1">
    <source>
        <dbReference type="EMBL" id="KIJ97742.1"/>
    </source>
</evidence>
<sequence>MLRTRTAIKLSPLGSTSSVAIGMRRSVLGIRLPAVGREQGQVELEGFTKRTLPTSKFQSPALHHRS</sequence>
<proteinExistence type="predicted"/>
<dbReference type="EMBL" id="KN838685">
    <property type="protein sequence ID" value="KIJ97742.1"/>
    <property type="molecule type" value="Genomic_DNA"/>
</dbReference>
<dbReference type="Proteomes" id="UP000054477">
    <property type="component" value="Unassembled WGS sequence"/>
</dbReference>
<organism evidence="1 2">
    <name type="scientific">Laccaria amethystina LaAM-08-1</name>
    <dbReference type="NCBI Taxonomy" id="1095629"/>
    <lineage>
        <taxon>Eukaryota</taxon>
        <taxon>Fungi</taxon>
        <taxon>Dikarya</taxon>
        <taxon>Basidiomycota</taxon>
        <taxon>Agaricomycotina</taxon>
        <taxon>Agaricomycetes</taxon>
        <taxon>Agaricomycetidae</taxon>
        <taxon>Agaricales</taxon>
        <taxon>Agaricineae</taxon>
        <taxon>Hydnangiaceae</taxon>
        <taxon>Laccaria</taxon>
    </lineage>
</organism>
<reference evidence="1 2" key="1">
    <citation type="submission" date="2014-04" db="EMBL/GenBank/DDBJ databases">
        <authorList>
            <consortium name="DOE Joint Genome Institute"/>
            <person name="Kuo A."/>
            <person name="Kohler A."/>
            <person name="Nagy L.G."/>
            <person name="Floudas D."/>
            <person name="Copeland A."/>
            <person name="Barry K.W."/>
            <person name="Cichocki N."/>
            <person name="Veneault-Fourrey C."/>
            <person name="LaButti K."/>
            <person name="Lindquist E.A."/>
            <person name="Lipzen A."/>
            <person name="Lundell T."/>
            <person name="Morin E."/>
            <person name="Murat C."/>
            <person name="Sun H."/>
            <person name="Tunlid A."/>
            <person name="Henrissat B."/>
            <person name="Grigoriev I.V."/>
            <person name="Hibbett D.S."/>
            <person name="Martin F."/>
            <person name="Nordberg H.P."/>
            <person name="Cantor M.N."/>
            <person name="Hua S.X."/>
        </authorList>
    </citation>
    <scope>NUCLEOTIDE SEQUENCE [LARGE SCALE GENOMIC DNA]</scope>
    <source>
        <strain evidence="1 2">LaAM-08-1</strain>
    </source>
</reference>
<gene>
    <name evidence="1" type="ORF">K443DRAFT_681307</name>
</gene>
<keyword evidence="2" id="KW-1185">Reference proteome</keyword>
<accession>A0A0C9XP00</accession>
<reference evidence="2" key="2">
    <citation type="submission" date="2015-01" db="EMBL/GenBank/DDBJ databases">
        <title>Evolutionary Origins and Diversification of the Mycorrhizal Mutualists.</title>
        <authorList>
            <consortium name="DOE Joint Genome Institute"/>
            <consortium name="Mycorrhizal Genomics Consortium"/>
            <person name="Kohler A."/>
            <person name="Kuo A."/>
            <person name="Nagy L.G."/>
            <person name="Floudas D."/>
            <person name="Copeland A."/>
            <person name="Barry K.W."/>
            <person name="Cichocki N."/>
            <person name="Veneault-Fourrey C."/>
            <person name="LaButti K."/>
            <person name="Lindquist E.A."/>
            <person name="Lipzen A."/>
            <person name="Lundell T."/>
            <person name="Morin E."/>
            <person name="Murat C."/>
            <person name="Riley R."/>
            <person name="Ohm R."/>
            <person name="Sun H."/>
            <person name="Tunlid A."/>
            <person name="Henrissat B."/>
            <person name="Grigoriev I.V."/>
            <person name="Hibbett D.S."/>
            <person name="Martin F."/>
        </authorList>
    </citation>
    <scope>NUCLEOTIDE SEQUENCE [LARGE SCALE GENOMIC DNA]</scope>
    <source>
        <strain evidence="2">LaAM-08-1</strain>
    </source>
</reference>